<accession>A0A5B8M2I4</accession>
<sequence length="157" mass="16770">MSDLTSFYPSKPRASSEPDGWTVVGLDTNFMTDATVHTATGRLLNQQASVRFTPVGFVWDYGDGQRATTRTAGASWASLRVAEFSPTPTSHAYAATGTYDVQVIVVYTARYRLGSGAWRDVTGTLSLSAPTLKVIASDATTVLVRRDCAADPRGPGC</sequence>
<dbReference type="OrthoDB" id="5192284at2"/>
<dbReference type="SUPFAM" id="SSF49299">
    <property type="entry name" value="PKD domain"/>
    <property type="match status" value="1"/>
</dbReference>
<dbReference type="PROSITE" id="PS50093">
    <property type="entry name" value="PKD"/>
    <property type="match status" value="1"/>
</dbReference>
<dbReference type="EMBL" id="CP042305">
    <property type="protein sequence ID" value="QDZ14311.1"/>
    <property type="molecule type" value="Genomic_DNA"/>
</dbReference>
<evidence type="ECO:0000259" key="1">
    <source>
        <dbReference type="PROSITE" id="PS50093"/>
    </source>
</evidence>
<feature type="domain" description="PKD" evidence="1">
    <location>
        <begin position="53"/>
        <end position="105"/>
    </location>
</feature>
<dbReference type="InterPro" id="IPR000601">
    <property type="entry name" value="PKD_dom"/>
</dbReference>
<evidence type="ECO:0000313" key="3">
    <source>
        <dbReference type="Proteomes" id="UP000320216"/>
    </source>
</evidence>
<proteinExistence type="predicted"/>
<keyword evidence="3" id="KW-1185">Reference proteome</keyword>
<dbReference type="InterPro" id="IPR013783">
    <property type="entry name" value="Ig-like_fold"/>
</dbReference>
<dbReference type="GO" id="GO:0005975">
    <property type="term" value="P:carbohydrate metabolic process"/>
    <property type="evidence" value="ECO:0007669"/>
    <property type="project" value="UniProtKB-ARBA"/>
</dbReference>
<dbReference type="Proteomes" id="UP000320216">
    <property type="component" value="Chromosome"/>
</dbReference>
<dbReference type="KEGG" id="huw:FPZ11_05600"/>
<gene>
    <name evidence="2" type="ORF">FPZ11_05600</name>
</gene>
<name>A0A5B8M2I4_9MICO</name>
<dbReference type="InterPro" id="IPR035986">
    <property type="entry name" value="PKD_dom_sf"/>
</dbReference>
<evidence type="ECO:0000313" key="2">
    <source>
        <dbReference type="EMBL" id="QDZ14311.1"/>
    </source>
</evidence>
<reference evidence="2 3" key="1">
    <citation type="submission" date="2019-07" db="EMBL/GenBank/DDBJ databases">
        <title>Full genome sequence of Humibacter sp. WJ7-1.</title>
        <authorList>
            <person name="Im W.-T."/>
        </authorList>
    </citation>
    <scope>NUCLEOTIDE SEQUENCE [LARGE SCALE GENOMIC DNA]</scope>
    <source>
        <strain evidence="2 3">WJ7-1</strain>
    </source>
</reference>
<organism evidence="2 3">
    <name type="scientific">Humibacter ginsenosidimutans</name>
    <dbReference type="NCBI Taxonomy" id="2599293"/>
    <lineage>
        <taxon>Bacteria</taxon>
        <taxon>Bacillati</taxon>
        <taxon>Actinomycetota</taxon>
        <taxon>Actinomycetes</taxon>
        <taxon>Micrococcales</taxon>
        <taxon>Microbacteriaceae</taxon>
        <taxon>Humibacter</taxon>
    </lineage>
</organism>
<dbReference type="AlphaFoldDB" id="A0A5B8M2I4"/>
<protein>
    <recommendedName>
        <fullName evidence="1">PKD domain-containing protein</fullName>
    </recommendedName>
</protein>
<dbReference type="Gene3D" id="2.60.40.10">
    <property type="entry name" value="Immunoglobulins"/>
    <property type="match status" value="1"/>
</dbReference>